<keyword evidence="2" id="KW-0732">Signal</keyword>
<protein>
    <submittedName>
        <fullName evidence="4">Secreted protein</fullName>
    </submittedName>
</protein>
<dbReference type="Proteomes" id="UP000095280">
    <property type="component" value="Unplaced"/>
</dbReference>
<evidence type="ECO:0000313" key="3">
    <source>
        <dbReference type="Proteomes" id="UP000095280"/>
    </source>
</evidence>
<feature type="region of interest" description="Disordered" evidence="1">
    <location>
        <begin position="36"/>
        <end position="74"/>
    </location>
</feature>
<proteinExistence type="predicted"/>
<organism evidence="3 4">
    <name type="scientific">Macrostomum lignano</name>
    <dbReference type="NCBI Taxonomy" id="282301"/>
    <lineage>
        <taxon>Eukaryota</taxon>
        <taxon>Metazoa</taxon>
        <taxon>Spiralia</taxon>
        <taxon>Lophotrochozoa</taxon>
        <taxon>Platyhelminthes</taxon>
        <taxon>Rhabditophora</taxon>
        <taxon>Macrostomorpha</taxon>
        <taxon>Macrostomida</taxon>
        <taxon>Macrostomidae</taxon>
        <taxon>Macrostomum</taxon>
    </lineage>
</organism>
<keyword evidence="3" id="KW-1185">Reference proteome</keyword>
<feature type="compositionally biased region" description="Low complexity" evidence="1">
    <location>
        <begin position="41"/>
        <end position="66"/>
    </location>
</feature>
<evidence type="ECO:0000256" key="2">
    <source>
        <dbReference type="SAM" id="SignalP"/>
    </source>
</evidence>
<dbReference type="AlphaFoldDB" id="A0A1I8G2K2"/>
<sequence>SCWTFHAVGIASARWLRTACALCTRLAASAKPTLCTHRTDTSASRSTTADGTINTASSAQRKAASASKKRTCPS</sequence>
<name>A0A1I8G2K2_9PLAT</name>
<evidence type="ECO:0000313" key="4">
    <source>
        <dbReference type="WBParaSite" id="maker-uti_cns_0000652-snap-gene-0.23-mRNA-1"/>
    </source>
</evidence>
<reference evidence="4" key="1">
    <citation type="submission" date="2016-11" db="UniProtKB">
        <authorList>
            <consortium name="WormBaseParasite"/>
        </authorList>
    </citation>
    <scope>IDENTIFICATION</scope>
</reference>
<dbReference type="WBParaSite" id="maker-uti_cns_0000652-snap-gene-0.23-mRNA-1">
    <property type="protein sequence ID" value="maker-uti_cns_0000652-snap-gene-0.23-mRNA-1"/>
    <property type="gene ID" value="maker-uti_cns_0000652-snap-gene-0.23"/>
</dbReference>
<feature type="signal peptide" evidence="2">
    <location>
        <begin position="1"/>
        <end position="21"/>
    </location>
</feature>
<evidence type="ECO:0000256" key="1">
    <source>
        <dbReference type="SAM" id="MobiDB-lite"/>
    </source>
</evidence>
<accession>A0A1I8G2K2</accession>
<feature type="chain" id="PRO_5009319035" evidence="2">
    <location>
        <begin position="22"/>
        <end position="74"/>
    </location>
</feature>